<evidence type="ECO:0000256" key="8">
    <source>
        <dbReference type="ARBA" id="ARBA00022827"/>
    </source>
</evidence>
<comment type="catalytic activity">
    <reaction evidence="11 12">
        <text>L-threonyl-[protein] + FAD = FMN-L-threonyl-[protein] + AMP + H(+)</text>
        <dbReference type="Rhea" id="RHEA:36847"/>
        <dbReference type="Rhea" id="RHEA-COMP:11060"/>
        <dbReference type="Rhea" id="RHEA-COMP:11061"/>
        <dbReference type="ChEBI" id="CHEBI:15378"/>
        <dbReference type="ChEBI" id="CHEBI:30013"/>
        <dbReference type="ChEBI" id="CHEBI:57692"/>
        <dbReference type="ChEBI" id="CHEBI:74257"/>
        <dbReference type="ChEBI" id="CHEBI:456215"/>
        <dbReference type="EC" id="2.7.1.180"/>
    </reaction>
</comment>
<proteinExistence type="inferred from homology"/>
<keyword evidence="7 12" id="KW-0479">Metal-binding</keyword>
<evidence type="ECO:0000256" key="2">
    <source>
        <dbReference type="ARBA" id="ARBA00008282"/>
    </source>
</evidence>
<dbReference type="Proteomes" id="UP001292571">
    <property type="component" value="Unassembled WGS sequence"/>
</dbReference>
<comment type="caution">
    <text evidence="13">The sequence shown here is derived from an EMBL/GenBank/DDBJ whole genome shotgun (WGS) entry which is preliminary data.</text>
</comment>
<dbReference type="PANTHER" id="PTHR30040">
    <property type="entry name" value="THIAMINE BIOSYNTHESIS LIPOPROTEIN APBE"/>
    <property type="match status" value="1"/>
</dbReference>
<organism evidence="13 14">
    <name type="scientific">Pseudomonas spirodelae</name>
    <dbReference type="NCBI Taxonomy" id="3101751"/>
    <lineage>
        <taxon>Bacteria</taxon>
        <taxon>Pseudomonadati</taxon>
        <taxon>Pseudomonadota</taxon>
        <taxon>Gammaproteobacteria</taxon>
        <taxon>Pseudomonadales</taxon>
        <taxon>Pseudomonadaceae</taxon>
        <taxon>Pseudomonas</taxon>
    </lineage>
</organism>
<dbReference type="Pfam" id="PF02424">
    <property type="entry name" value="ApbE"/>
    <property type="match status" value="1"/>
</dbReference>
<dbReference type="RefSeq" id="WP_322948433.1">
    <property type="nucleotide sequence ID" value="NZ_JAYEET010000012.1"/>
</dbReference>
<evidence type="ECO:0000256" key="7">
    <source>
        <dbReference type="ARBA" id="ARBA00022723"/>
    </source>
</evidence>
<evidence type="ECO:0000313" key="13">
    <source>
        <dbReference type="EMBL" id="MEA1605113.1"/>
    </source>
</evidence>
<dbReference type="PANTHER" id="PTHR30040:SF2">
    <property type="entry name" value="FAD:PROTEIN FMN TRANSFERASE"/>
    <property type="match status" value="1"/>
</dbReference>
<evidence type="ECO:0000313" key="14">
    <source>
        <dbReference type="Proteomes" id="UP001292571"/>
    </source>
</evidence>
<dbReference type="Gene3D" id="3.10.520.10">
    <property type="entry name" value="ApbE-like domains"/>
    <property type="match status" value="1"/>
</dbReference>
<protein>
    <recommendedName>
        <fullName evidence="4 12">FAD:protein FMN transferase</fullName>
        <ecNumber evidence="3 12">2.7.1.180</ecNumber>
    </recommendedName>
    <alternativeName>
        <fullName evidence="10 12">Flavin transferase</fullName>
    </alternativeName>
</protein>
<evidence type="ECO:0000256" key="3">
    <source>
        <dbReference type="ARBA" id="ARBA00011955"/>
    </source>
</evidence>
<name>A0ABU5P6B3_9PSED</name>
<keyword evidence="14" id="KW-1185">Reference proteome</keyword>
<evidence type="ECO:0000256" key="9">
    <source>
        <dbReference type="ARBA" id="ARBA00022842"/>
    </source>
</evidence>
<evidence type="ECO:0000256" key="5">
    <source>
        <dbReference type="ARBA" id="ARBA00022630"/>
    </source>
</evidence>
<keyword evidence="6 12" id="KW-0808">Transferase</keyword>
<sequence length="307" mass="32894">MSTETHTTQRHNLSGATMGTRWSAVLYAQAGLDLSVIRSELQQAVDQVDQQMSTWKPESDLMQLNAVSCGQWLSVPDELLWVLSSALRISADSEGAFEIGVGALVSACGFGPDAPLNTWPDKQPSAHEVLEVDSENARVRKHAPVTLDLNGIAKGFAVDQMARCLARHGITSYLVSIDGEMRVSGVKADGCEWSVALEKPLKGQREVLGSLALSNTAIATSGDYRHWREQNGQVFSHTMNPYTGAPLLSDLASVSVLCTSCMYADAWATALIVLGVEHGAQLAKAKGLSAIFVVRDGDGLREVTVGL</sequence>
<comment type="similarity">
    <text evidence="2 12">Belongs to the ApbE family.</text>
</comment>
<dbReference type="SUPFAM" id="SSF143631">
    <property type="entry name" value="ApbE-like"/>
    <property type="match status" value="1"/>
</dbReference>
<keyword evidence="8 12" id="KW-0274">FAD</keyword>
<evidence type="ECO:0000256" key="11">
    <source>
        <dbReference type="ARBA" id="ARBA00048540"/>
    </source>
</evidence>
<evidence type="ECO:0000256" key="1">
    <source>
        <dbReference type="ARBA" id="ARBA00001946"/>
    </source>
</evidence>
<dbReference type="InterPro" id="IPR024932">
    <property type="entry name" value="ApbE"/>
</dbReference>
<keyword evidence="9 12" id="KW-0460">Magnesium</keyword>
<evidence type="ECO:0000256" key="4">
    <source>
        <dbReference type="ARBA" id="ARBA00016337"/>
    </source>
</evidence>
<accession>A0ABU5P6B3</accession>
<evidence type="ECO:0000256" key="10">
    <source>
        <dbReference type="ARBA" id="ARBA00031306"/>
    </source>
</evidence>
<comment type="cofactor">
    <cofactor evidence="1">
        <name>Mg(2+)</name>
        <dbReference type="ChEBI" id="CHEBI:18420"/>
    </cofactor>
</comment>
<evidence type="ECO:0000256" key="12">
    <source>
        <dbReference type="PIRNR" id="PIRNR006268"/>
    </source>
</evidence>
<reference evidence="13 14" key="1">
    <citation type="submission" date="2023-12" db="EMBL/GenBank/DDBJ databases">
        <title>Pseudomonas sp. T5W1.</title>
        <authorList>
            <person name="Maltman C."/>
        </authorList>
    </citation>
    <scope>NUCLEOTIDE SEQUENCE [LARGE SCALE GENOMIC DNA]</scope>
    <source>
        <strain evidence="13 14">T5W1</strain>
    </source>
</reference>
<gene>
    <name evidence="13" type="ORF">SOP97_04670</name>
</gene>
<dbReference type="EMBL" id="JAYEET010000012">
    <property type="protein sequence ID" value="MEA1605113.1"/>
    <property type="molecule type" value="Genomic_DNA"/>
</dbReference>
<keyword evidence="5 12" id="KW-0285">Flavoprotein</keyword>
<evidence type="ECO:0000256" key="6">
    <source>
        <dbReference type="ARBA" id="ARBA00022679"/>
    </source>
</evidence>
<dbReference type="InterPro" id="IPR003374">
    <property type="entry name" value="ApbE-like_sf"/>
</dbReference>
<dbReference type="PIRSF" id="PIRSF006268">
    <property type="entry name" value="ApbE"/>
    <property type="match status" value="1"/>
</dbReference>
<dbReference type="EC" id="2.7.1.180" evidence="3 12"/>
<dbReference type="GO" id="GO:0016740">
    <property type="term" value="F:transferase activity"/>
    <property type="evidence" value="ECO:0007669"/>
    <property type="project" value="UniProtKB-KW"/>
</dbReference>